<dbReference type="AlphaFoldDB" id="A0A2S7XVD4"/>
<comment type="caution">
    <text evidence="15">The sequence shown here is derived from an EMBL/GenBank/DDBJ whole genome shotgun (WGS) entry which is preliminary data.</text>
</comment>
<organism evidence="15 16">
    <name type="scientific">Chromatium okenii</name>
    <dbReference type="NCBI Taxonomy" id="61644"/>
    <lineage>
        <taxon>Bacteria</taxon>
        <taxon>Pseudomonadati</taxon>
        <taxon>Pseudomonadota</taxon>
        <taxon>Gammaproteobacteria</taxon>
        <taxon>Chromatiales</taxon>
        <taxon>Chromatiaceae</taxon>
        <taxon>Chromatium</taxon>
    </lineage>
</organism>
<dbReference type="Pfam" id="PF08323">
    <property type="entry name" value="Glyco_transf_5"/>
    <property type="match status" value="1"/>
</dbReference>
<dbReference type="NCBIfam" id="NF001905">
    <property type="entry name" value="PRK00654.2-4"/>
    <property type="match status" value="1"/>
</dbReference>
<dbReference type="UniPathway" id="UPA00164"/>
<feature type="domain" description="Starch synthase catalytic" evidence="14">
    <location>
        <begin position="184"/>
        <end position="424"/>
    </location>
</feature>
<evidence type="ECO:0000256" key="4">
    <source>
        <dbReference type="ARBA" id="ARBA00010281"/>
    </source>
</evidence>
<feature type="domain" description="Glycosyl transferase family 1" evidence="13">
    <location>
        <begin position="476"/>
        <end position="633"/>
    </location>
</feature>
<dbReference type="InterPro" id="IPR013534">
    <property type="entry name" value="Starch_synth_cat_dom"/>
</dbReference>
<accession>A0A2S7XVD4</accession>
<feature type="binding site" evidence="11">
    <location>
        <position position="196"/>
    </location>
    <ligand>
        <name>ADP-alpha-D-glucose</name>
        <dbReference type="ChEBI" id="CHEBI:57498"/>
    </ligand>
</feature>
<dbReference type="GO" id="GO:0009011">
    <property type="term" value="F:alpha-1,4-glucan glucosyltransferase (ADP-glucose donor) activity"/>
    <property type="evidence" value="ECO:0007669"/>
    <property type="project" value="UniProtKB-UniRule"/>
</dbReference>
<sequence>MPKKPTGSKQIPTVQPSAVKPTAAAPAVETVVPDVIPVAVTTTEEIKAAAPAPEHAPTASAVEPSGDSAPATTKSRRRSTSKSEATQLIEPAVDVPVAAAIAEVVNAEIIVTPTDEIAPAVAEIPIAAETTVMIEITPEFVLEPAFPSVIEPESVVAIEPEPERALEVIAEPPPPAPARPNLFIVHITPELAAVAKVGGLADVVFGLSRELAIRGNHVEIILPKYSSMRHDQIYAMQEVYHDLWVPWYDGAIHCTVFFGFVHDRKCFFIEPHSPDNFFNRGSIYGFKDDVLRYAFFSRAAMEFLWKSGKHPDVIHCHDWQTALVPVFLYEFYQSLGMTHPRVCLTIHNFAHQGVTGVEILHATGLHRPERFFDPTRMADNRHPRALNLLKGGIVYANFVTTVSPRYAFETKDQGQGFGLESTLHTHHIKYGGVVNGIDYDVWNPEVDHQIPTRYNIETIEGKYDNKRALRHRLMLADNDKPIVAFIGRLDPQKGLELVRHAIFYTLERGAQFVLLGSSPDERINGDFWGLKRMLNDSPDCHLEIGFDEDLSHLIYAGADMMLVPSRFEPCGLTQLIALRYGTIPVVRAIGGLADTVFDKDFSDRPLHARNGYVFQDYDNPGLESALGRAIACYRNHPDHFRELMKNAMRSDYSWNVPGQDYLNIYDYIRDV</sequence>
<dbReference type="GO" id="GO:0005978">
    <property type="term" value="P:glycogen biosynthetic process"/>
    <property type="evidence" value="ECO:0007669"/>
    <property type="project" value="UniProtKB-UniRule"/>
</dbReference>
<keyword evidence="16" id="KW-1185">Reference proteome</keyword>
<comment type="catalytic activity">
    <reaction evidence="1 11">
        <text>[(1-&gt;4)-alpha-D-glucosyl](n) + ADP-alpha-D-glucose = [(1-&gt;4)-alpha-D-glucosyl](n+1) + ADP + H(+)</text>
        <dbReference type="Rhea" id="RHEA:18189"/>
        <dbReference type="Rhea" id="RHEA-COMP:9584"/>
        <dbReference type="Rhea" id="RHEA-COMP:9587"/>
        <dbReference type="ChEBI" id="CHEBI:15378"/>
        <dbReference type="ChEBI" id="CHEBI:15444"/>
        <dbReference type="ChEBI" id="CHEBI:57498"/>
        <dbReference type="ChEBI" id="CHEBI:456216"/>
        <dbReference type="EC" id="2.4.1.21"/>
    </reaction>
</comment>
<keyword evidence="9 11" id="KW-0320">Glycogen biosynthesis</keyword>
<feature type="compositionally biased region" description="Low complexity" evidence="12">
    <location>
        <begin position="48"/>
        <end position="61"/>
    </location>
</feature>
<keyword evidence="7 11" id="KW-0328">Glycosyltransferase</keyword>
<proteinExistence type="inferred from homology"/>
<dbReference type="GO" id="GO:0004373">
    <property type="term" value="F:alpha-1,4-glucan glucosyltransferase (UDP-glucose donor) activity"/>
    <property type="evidence" value="ECO:0007669"/>
    <property type="project" value="InterPro"/>
</dbReference>
<name>A0A2S7XVD4_9GAMM</name>
<evidence type="ECO:0000256" key="12">
    <source>
        <dbReference type="SAM" id="MobiDB-lite"/>
    </source>
</evidence>
<dbReference type="InterPro" id="IPR011835">
    <property type="entry name" value="GS/SS"/>
</dbReference>
<evidence type="ECO:0000256" key="6">
    <source>
        <dbReference type="ARBA" id="ARBA00019935"/>
    </source>
</evidence>
<protein>
    <recommendedName>
        <fullName evidence="6 11">Glycogen synthase</fullName>
        <ecNumber evidence="5 11">2.4.1.21</ecNumber>
    </recommendedName>
    <alternativeName>
        <fullName evidence="10 11">Starch [bacterial glycogen] synthase</fullName>
    </alternativeName>
</protein>
<dbReference type="PANTHER" id="PTHR46083:SF1">
    <property type="entry name" value="GLYCOGEN SYNTHASE 2-RELATED"/>
    <property type="match status" value="1"/>
</dbReference>
<comment type="similarity">
    <text evidence="4 11">Belongs to the glycosyltransferase 1 family. Bacterial/plant glycogen synthase subfamily.</text>
</comment>
<dbReference type="NCBIfam" id="TIGR02095">
    <property type="entry name" value="glgA"/>
    <property type="match status" value="1"/>
</dbReference>
<dbReference type="PANTHER" id="PTHR46083">
    <property type="match status" value="1"/>
</dbReference>
<dbReference type="Pfam" id="PF00534">
    <property type="entry name" value="Glycos_transf_1"/>
    <property type="match status" value="1"/>
</dbReference>
<evidence type="ECO:0000313" key="16">
    <source>
        <dbReference type="Proteomes" id="UP000239936"/>
    </source>
</evidence>
<dbReference type="SUPFAM" id="SSF53756">
    <property type="entry name" value="UDP-Glycosyltransferase/glycogen phosphorylase"/>
    <property type="match status" value="1"/>
</dbReference>
<evidence type="ECO:0000256" key="2">
    <source>
        <dbReference type="ARBA" id="ARBA00002764"/>
    </source>
</evidence>
<evidence type="ECO:0000313" key="15">
    <source>
        <dbReference type="EMBL" id="PQJ97362.1"/>
    </source>
</evidence>
<comment type="function">
    <text evidence="2 11">Synthesizes alpha-1,4-glucan chains using ADP-glucose.</text>
</comment>
<dbReference type="InterPro" id="IPR001296">
    <property type="entry name" value="Glyco_trans_1"/>
</dbReference>
<evidence type="ECO:0000256" key="11">
    <source>
        <dbReference type="HAMAP-Rule" id="MF_00484"/>
    </source>
</evidence>
<evidence type="ECO:0000256" key="5">
    <source>
        <dbReference type="ARBA" id="ARBA00012588"/>
    </source>
</evidence>
<dbReference type="OrthoDB" id="9808590at2"/>
<evidence type="ECO:0000259" key="13">
    <source>
        <dbReference type="Pfam" id="PF00534"/>
    </source>
</evidence>
<evidence type="ECO:0000256" key="8">
    <source>
        <dbReference type="ARBA" id="ARBA00022679"/>
    </source>
</evidence>
<evidence type="ECO:0000259" key="14">
    <source>
        <dbReference type="Pfam" id="PF08323"/>
    </source>
</evidence>
<dbReference type="CDD" id="cd03791">
    <property type="entry name" value="GT5_Glycogen_synthase_DULL1-like"/>
    <property type="match status" value="1"/>
</dbReference>
<feature type="region of interest" description="Disordered" evidence="12">
    <location>
        <begin position="46"/>
        <end position="87"/>
    </location>
</feature>
<evidence type="ECO:0000256" key="9">
    <source>
        <dbReference type="ARBA" id="ARBA00023056"/>
    </source>
</evidence>
<feature type="region of interest" description="Disordered" evidence="12">
    <location>
        <begin position="1"/>
        <end position="24"/>
    </location>
</feature>
<evidence type="ECO:0000256" key="3">
    <source>
        <dbReference type="ARBA" id="ARBA00004964"/>
    </source>
</evidence>
<dbReference type="RefSeq" id="WP_105072620.1">
    <property type="nucleotide sequence ID" value="NZ_PPGH01000013.1"/>
</dbReference>
<gene>
    <name evidence="11" type="primary">glgA</name>
    <name evidence="15" type="ORF">CXB77_02205</name>
</gene>
<evidence type="ECO:0000256" key="10">
    <source>
        <dbReference type="ARBA" id="ARBA00031722"/>
    </source>
</evidence>
<evidence type="ECO:0000256" key="7">
    <source>
        <dbReference type="ARBA" id="ARBA00022676"/>
    </source>
</evidence>
<dbReference type="EC" id="2.4.1.21" evidence="5 11"/>
<reference evidence="15 16" key="1">
    <citation type="submission" date="2018-01" db="EMBL/GenBank/DDBJ databases">
        <title>The complete genome sequence of Chromatium okenii LaCa, a purple sulfur bacterium with a turbulent life.</title>
        <authorList>
            <person name="Luedin S.M."/>
            <person name="Liechti N."/>
            <person name="Storelli N."/>
            <person name="Danza F."/>
            <person name="Wittwer M."/>
            <person name="Pothier J.F."/>
            <person name="Tonolla M.A."/>
        </authorList>
    </citation>
    <scope>NUCLEOTIDE SEQUENCE [LARGE SCALE GENOMIC DNA]</scope>
    <source>
        <strain evidence="15 16">LaCa</strain>
    </source>
</reference>
<evidence type="ECO:0000256" key="1">
    <source>
        <dbReference type="ARBA" id="ARBA00001478"/>
    </source>
</evidence>
<keyword evidence="8 11" id="KW-0808">Transferase</keyword>
<dbReference type="EMBL" id="PPGH01000013">
    <property type="protein sequence ID" value="PQJ97362.1"/>
    <property type="molecule type" value="Genomic_DNA"/>
</dbReference>
<dbReference type="HAMAP" id="MF_00484">
    <property type="entry name" value="Glycogen_synth"/>
    <property type="match status" value="1"/>
</dbReference>
<dbReference type="Gene3D" id="3.40.50.2000">
    <property type="entry name" value="Glycogen Phosphorylase B"/>
    <property type="match status" value="2"/>
</dbReference>
<comment type="pathway">
    <text evidence="3 11">Glycan biosynthesis; glycogen biosynthesis.</text>
</comment>
<dbReference type="Proteomes" id="UP000239936">
    <property type="component" value="Unassembled WGS sequence"/>
</dbReference>